<dbReference type="EMBL" id="CM042883">
    <property type="protein sequence ID" value="KAI4373332.1"/>
    <property type="molecule type" value="Genomic_DNA"/>
</dbReference>
<protein>
    <submittedName>
        <fullName evidence="1">Uncharacterized protein</fullName>
    </submittedName>
</protein>
<accession>A0ACB9R2S4</accession>
<comment type="caution">
    <text evidence="1">The sequence shown here is derived from an EMBL/GenBank/DDBJ whole genome shotgun (WGS) entry which is preliminary data.</text>
</comment>
<dbReference type="Proteomes" id="UP001057402">
    <property type="component" value="Chromosome 4"/>
</dbReference>
<keyword evidence="2" id="KW-1185">Reference proteome</keyword>
<evidence type="ECO:0000313" key="1">
    <source>
        <dbReference type="EMBL" id="KAI4373332.1"/>
    </source>
</evidence>
<evidence type="ECO:0000313" key="2">
    <source>
        <dbReference type="Proteomes" id="UP001057402"/>
    </source>
</evidence>
<sequence length="210" mass="23603">MPIINLTHNFSSDHALQDWFKHLYPSERGFVSTKVRSLVDLIDIELDLGFLRNLLEKWNANSFKFGDFELSPTLEEYIQLARHPTFPKPGPPIIPEFGFPGFPKIVLPGFPKLKVPGEPGIVQEPQPSEVPTCPEIPEASQALEESLIPEFPHHHLETEEAKVLNNPKVQESPKLPPIPESKNPNAKTPQPYTTSLGSGPDTLFHLMLKH</sequence>
<reference evidence="2" key="1">
    <citation type="journal article" date="2023" name="Front. Plant Sci.">
        <title>Chromosomal-level genome assembly of Melastoma candidum provides insights into trichome evolution.</title>
        <authorList>
            <person name="Zhong Y."/>
            <person name="Wu W."/>
            <person name="Sun C."/>
            <person name="Zou P."/>
            <person name="Liu Y."/>
            <person name="Dai S."/>
            <person name="Zhou R."/>
        </authorList>
    </citation>
    <scope>NUCLEOTIDE SEQUENCE [LARGE SCALE GENOMIC DNA]</scope>
</reference>
<organism evidence="1 2">
    <name type="scientific">Melastoma candidum</name>
    <dbReference type="NCBI Taxonomy" id="119954"/>
    <lineage>
        <taxon>Eukaryota</taxon>
        <taxon>Viridiplantae</taxon>
        <taxon>Streptophyta</taxon>
        <taxon>Embryophyta</taxon>
        <taxon>Tracheophyta</taxon>
        <taxon>Spermatophyta</taxon>
        <taxon>Magnoliopsida</taxon>
        <taxon>eudicotyledons</taxon>
        <taxon>Gunneridae</taxon>
        <taxon>Pentapetalae</taxon>
        <taxon>rosids</taxon>
        <taxon>malvids</taxon>
        <taxon>Myrtales</taxon>
        <taxon>Melastomataceae</taxon>
        <taxon>Melastomatoideae</taxon>
        <taxon>Melastomateae</taxon>
        <taxon>Melastoma</taxon>
    </lineage>
</organism>
<proteinExistence type="predicted"/>
<gene>
    <name evidence="1" type="ORF">MLD38_011466</name>
</gene>
<name>A0ACB9R2S4_9MYRT</name>